<proteinExistence type="predicted"/>
<dbReference type="AlphaFoldDB" id="A0A383DVY6"/>
<accession>A0A383DVY6</accession>
<gene>
    <name evidence="2" type="ORF">METZ01_LOCUS501267</name>
</gene>
<feature type="compositionally biased region" description="Basic and acidic residues" evidence="1">
    <location>
        <begin position="109"/>
        <end position="118"/>
    </location>
</feature>
<organism evidence="2">
    <name type="scientific">marine metagenome</name>
    <dbReference type="NCBI Taxonomy" id="408172"/>
    <lineage>
        <taxon>unclassified sequences</taxon>
        <taxon>metagenomes</taxon>
        <taxon>ecological metagenomes</taxon>
    </lineage>
</organism>
<protein>
    <submittedName>
        <fullName evidence="2">Uncharacterized protein</fullName>
    </submittedName>
</protein>
<evidence type="ECO:0000256" key="1">
    <source>
        <dbReference type="SAM" id="MobiDB-lite"/>
    </source>
</evidence>
<sequence>MKSFSYYTEYVNASVPAFAVGGASTGPGMGQYSPVADLSPERDFNTTKTVSTKKKKKKKTDEERMKSFKQIRIPEAKLSKYIVKQNPSNKLWYALGHVGRNQWMPVSDGFKDKSKAEKWAQSQSK</sequence>
<reference evidence="2" key="1">
    <citation type="submission" date="2018-05" db="EMBL/GenBank/DDBJ databases">
        <authorList>
            <person name="Lanie J.A."/>
            <person name="Ng W.-L."/>
            <person name="Kazmierczak K.M."/>
            <person name="Andrzejewski T.M."/>
            <person name="Davidsen T.M."/>
            <person name="Wayne K.J."/>
            <person name="Tettelin H."/>
            <person name="Glass J.I."/>
            <person name="Rusch D."/>
            <person name="Podicherti R."/>
            <person name="Tsui H.-C.T."/>
            <person name="Winkler M.E."/>
        </authorList>
    </citation>
    <scope>NUCLEOTIDE SEQUENCE</scope>
</reference>
<evidence type="ECO:0000313" key="2">
    <source>
        <dbReference type="EMBL" id="SVE48413.1"/>
    </source>
</evidence>
<name>A0A383DVY6_9ZZZZ</name>
<dbReference type="EMBL" id="UINC01220483">
    <property type="protein sequence ID" value="SVE48413.1"/>
    <property type="molecule type" value="Genomic_DNA"/>
</dbReference>
<feature type="region of interest" description="Disordered" evidence="1">
    <location>
        <begin position="31"/>
        <end position="66"/>
    </location>
</feature>
<feature type="non-terminal residue" evidence="2">
    <location>
        <position position="125"/>
    </location>
</feature>
<feature type="region of interest" description="Disordered" evidence="1">
    <location>
        <begin position="106"/>
        <end position="125"/>
    </location>
</feature>